<sequence length="228" mass="25720">MITIGDAISTLQAEANTQKAAEMAAYHKAPRPYFGVANPVIDAAVKTWRAEVSLDERLTLASDLWDTNIHEARVAAAKLLVQARIKPDDAAWALITSWVPQFDGWAIADHVCSAGSRRLIANPTRIDEVETWTTSDHMWTKRAALVMTLPWTKMNNPKPADLEARERILGWAADYTNDPAWFIQKSVSWWLRELGRHDAARVWTFLDAHGDKMKPSLRKDASRNLPPR</sequence>
<dbReference type="InterPro" id="IPR016024">
    <property type="entry name" value="ARM-type_fold"/>
</dbReference>
<proteinExistence type="predicted"/>
<dbReference type="SUPFAM" id="SSF48371">
    <property type="entry name" value="ARM repeat"/>
    <property type="match status" value="1"/>
</dbReference>
<dbReference type="Proteomes" id="UP001200557">
    <property type="component" value="Unassembled WGS sequence"/>
</dbReference>
<keyword evidence="2" id="KW-1185">Reference proteome</keyword>
<evidence type="ECO:0000313" key="1">
    <source>
        <dbReference type="EMBL" id="MCF2872095.1"/>
    </source>
</evidence>
<dbReference type="InterPro" id="IPR014825">
    <property type="entry name" value="DNA_alkylation"/>
</dbReference>
<dbReference type="PANTHER" id="PTHR34070:SF1">
    <property type="entry name" value="DNA ALKYLATION REPAIR PROTEIN"/>
    <property type="match status" value="1"/>
</dbReference>
<evidence type="ECO:0000313" key="2">
    <source>
        <dbReference type="Proteomes" id="UP001200557"/>
    </source>
</evidence>
<dbReference type="CDD" id="cd06561">
    <property type="entry name" value="AlkD_like"/>
    <property type="match status" value="1"/>
</dbReference>
<accession>A0ABS9CXW6</accession>
<reference evidence="1 2" key="1">
    <citation type="submission" date="2022-01" db="EMBL/GenBank/DDBJ databases">
        <title>Octadecabacter sp. nov., isolated from a marine alga.</title>
        <authorList>
            <person name="Jin M.S."/>
            <person name="Kim H.M."/>
            <person name="Han D.M."/>
            <person name="Jung J.J."/>
            <person name="Jeon C.O."/>
        </authorList>
    </citation>
    <scope>NUCLEOTIDE SEQUENCE [LARGE SCALE GENOMIC DNA]</scope>
    <source>
        <strain evidence="1 2">G9-8</strain>
    </source>
</reference>
<dbReference type="Pfam" id="PF08713">
    <property type="entry name" value="DNA_alkylation"/>
    <property type="match status" value="1"/>
</dbReference>
<protein>
    <submittedName>
        <fullName evidence="1">DNA alkylation repair protein</fullName>
    </submittedName>
</protein>
<dbReference type="RefSeq" id="WP_235226421.1">
    <property type="nucleotide sequence ID" value="NZ_JAKGAQ010000003.1"/>
</dbReference>
<comment type="caution">
    <text evidence="1">The sequence shown here is derived from an EMBL/GenBank/DDBJ whole genome shotgun (WGS) entry which is preliminary data.</text>
</comment>
<dbReference type="PANTHER" id="PTHR34070">
    <property type="entry name" value="ARMADILLO-TYPE FOLD"/>
    <property type="match status" value="1"/>
</dbReference>
<organism evidence="1 2">
    <name type="scientific">Octadecabacter dasysiphoniae</name>
    <dbReference type="NCBI Taxonomy" id="2909341"/>
    <lineage>
        <taxon>Bacteria</taxon>
        <taxon>Pseudomonadati</taxon>
        <taxon>Pseudomonadota</taxon>
        <taxon>Alphaproteobacteria</taxon>
        <taxon>Rhodobacterales</taxon>
        <taxon>Roseobacteraceae</taxon>
        <taxon>Octadecabacter</taxon>
    </lineage>
</organism>
<name>A0ABS9CXW6_9RHOB</name>
<gene>
    <name evidence="1" type="ORF">L0664_13550</name>
</gene>
<dbReference type="EMBL" id="JAKGAQ010000003">
    <property type="protein sequence ID" value="MCF2872095.1"/>
    <property type="molecule type" value="Genomic_DNA"/>
</dbReference>
<dbReference type="Gene3D" id="1.25.10.90">
    <property type="match status" value="1"/>
</dbReference>